<comment type="similarity">
    <text evidence="8">Belongs to the binding-protein-dependent transport system permease family.</text>
</comment>
<dbReference type="CDD" id="cd06261">
    <property type="entry name" value="TM_PBP2"/>
    <property type="match status" value="1"/>
</dbReference>
<evidence type="ECO:0000256" key="5">
    <source>
        <dbReference type="ARBA" id="ARBA00022970"/>
    </source>
</evidence>
<evidence type="ECO:0000256" key="3">
    <source>
        <dbReference type="ARBA" id="ARBA00022475"/>
    </source>
</evidence>
<evidence type="ECO:0000256" key="6">
    <source>
        <dbReference type="ARBA" id="ARBA00022989"/>
    </source>
</evidence>
<name>A0A2A2EGF5_9BIFI</name>
<keyword evidence="6 8" id="KW-1133">Transmembrane helix</keyword>
<dbReference type="OrthoDB" id="9814902at2"/>
<feature type="transmembrane region" description="Helical" evidence="8">
    <location>
        <begin position="98"/>
        <end position="116"/>
    </location>
</feature>
<evidence type="ECO:0000256" key="4">
    <source>
        <dbReference type="ARBA" id="ARBA00022692"/>
    </source>
</evidence>
<evidence type="ECO:0000313" key="11">
    <source>
        <dbReference type="EMBL" id="PAU67985.1"/>
    </source>
</evidence>
<dbReference type="Proteomes" id="UP000218399">
    <property type="component" value="Unassembled WGS sequence"/>
</dbReference>
<accession>A0A2A2EGF5</accession>
<dbReference type="InterPro" id="IPR035906">
    <property type="entry name" value="MetI-like_sf"/>
</dbReference>
<dbReference type="AlphaFoldDB" id="A0A2A2EGF5"/>
<evidence type="ECO:0000256" key="9">
    <source>
        <dbReference type="SAM" id="MobiDB-lite"/>
    </source>
</evidence>
<evidence type="ECO:0000313" key="12">
    <source>
        <dbReference type="Proteomes" id="UP000218399"/>
    </source>
</evidence>
<feature type="transmembrane region" description="Helical" evidence="8">
    <location>
        <begin position="25"/>
        <end position="48"/>
    </location>
</feature>
<evidence type="ECO:0000256" key="7">
    <source>
        <dbReference type="ARBA" id="ARBA00023136"/>
    </source>
</evidence>
<keyword evidence="5" id="KW-0029">Amino-acid transport</keyword>
<dbReference type="SUPFAM" id="SSF161098">
    <property type="entry name" value="MetI-like"/>
    <property type="match status" value="1"/>
</dbReference>
<feature type="domain" description="ABC transmembrane type-1" evidence="10">
    <location>
        <begin position="19"/>
        <end position="220"/>
    </location>
</feature>
<dbReference type="Gene3D" id="1.10.3720.10">
    <property type="entry name" value="MetI-like"/>
    <property type="match status" value="1"/>
</dbReference>
<keyword evidence="12" id="KW-1185">Reference proteome</keyword>
<dbReference type="InterPro" id="IPR010065">
    <property type="entry name" value="AA_ABC_transptr_permease_3TM"/>
</dbReference>
<comment type="caution">
    <text evidence="11">The sequence shown here is derived from an EMBL/GenBank/DDBJ whole genome shotgun (WGS) entry which is preliminary data.</text>
</comment>
<dbReference type="GO" id="GO:0006865">
    <property type="term" value="P:amino acid transport"/>
    <property type="evidence" value="ECO:0007669"/>
    <property type="project" value="UniProtKB-KW"/>
</dbReference>
<reference evidence="11 12" key="1">
    <citation type="journal article" date="2017" name="ISME J.">
        <title>Unveiling bifidobacterial biogeography across the mammalian branch of the tree of life.</title>
        <authorList>
            <person name="Milani C."/>
            <person name="Mangifesta M."/>
            <person name="Mancabelli L."/>
            <person name="Lugli G.A."/>
            <person name="James K."/>
            <person name="Duranti S."/>
            <person name="Turroni F."/>
            <person name="Ferrario C."/>
            <person name="Ossiprandi M.C."/>
            <person name="van Sinderen D."/>
            <person name="Ventura M."/>
        </authorList>
    </citation>
    <scope>NUCLEOTIDE SEQUENCE [LARGE SCALE GENOMIC DNA]</scope>
    <source>
        <strain evidence="12">Ham19E</strain>
    </source>
</reference>
<keyword evidence="4 8" id="KW-0812">Transmembrane</keyword>
<evidence type="ECO:0000256" key="2">
    <source>
        <dbReference type="ARBA" id="ARBA00022448"/>
    </source>
</evidence>
<feature type="compositionally biased region" description="Polar residues" evidence="9">
    <location>
        <begin position="251"/>
        <end position="262"/>
    </location>
</feature>
<keyword evidence="7 8" id="KW-0472">Membrane</keyword>
<evidence type="ECO:0000259" key="10">
    <source>
        <dbReference type="PROSITE" id="PS50928"/>
    </source>
</evidence>
<dbReference type="NCBIfam" id="TIGR01726">
    <property type="entry name" value="HEQRo_perm_3TM"/>
    <property type="match status" value="1"/>
</dbReference>
<proteinExistence type="inferred from homology"/>
<gene>
    <name evidence="11" type="ORF">B1526_0699</name>
</gene>
<evidence type="ECO:0000256" key="8">
    <source>
        <dbReference type="RuleBase" id="RU363032"/>
    </source>
</evidence>
<organism evidence="11 12">
    <name type="scientific">Bifidobacterium criceti</name>
    <dbReference type="NCBI Taxonomy" id="1960969"/>
    <lineage>
        <taxon>Bacteria</taxon>
        <taxon>Bacillati</taxon>
        <taxon>Actinomycetota</taxon>
        <taxon>Actinomycetes</taxon>
        <taxon>Bifidobacteriales</taxon>
        <taxon>Bifidobacteriaceae</taxon>
        <taxon>Bifidobacterium</taxon>
    </lineage>
</organism>
<evidence type="ECO:0000256" key="1">
    <source>
        <dbReference type="ARBA" id="ARBA00004651"/>
    </source>
</evidence>
<feature type="region of interest" description="Disordered" evidence="9">
    <location>
        <begin position="242"/>
        <end position="262"/>
    </location>
</feature>
<dbReference type="Pfam" id="PF00528">
    <property type="entry name" value="BPD_transp_1"/>
    <property type="match status" value="1"/>
</dbReference>
<dbReference type="PANTHER" id="PTHR30614:SF0">
    <property type="entry name" value="L-CYSTINE TRANSPORT SYSTEM PERMEASE PROTEIN TCYL"/>
    <property type="match status" value="1"/>
</dbReference>
<dbReference type="GO" id="GO:0022857">
    <property type="term" value="F:transmembrane transporter activity"/>
    <property type="evidence" value="ECO:0007669"/>
    <property type="project" value="InterPro"/>
</dbReference>
<comment type="subcellular location">
    <subcellularLocation>
        <location evidence="1 8">Cell membrane</location>
        <topology evidence="1 8">Multi-pass membrane protein</topology>
    </subcellularLocation>
</comment>
<dbReference type="InterPro" id="IPR000515">
    <property type="entry name" value="MetI-like"/>
</dbReference>
<dbReference type="PANTHER" id="PTHR30614">
    <property type="entry name" value="MEMBRANE COMPONENT OF AMINO ACID ABC TRANSPORTER"/>
    <property type="match status" value="1"/>
</dbReference>
<sequence length="286" mass="30848">MELDYDFMIADLPTVFAGLPNTLLLTAWSLLFAVTLALTLGTVILTGVPVLTQVVIALNTFIKGVPLAVQLLFCYYGMPLLCRWLDGLGVYHHDPRHIPYFWAAVAALACNFGAYLTDVVVSSVRAIDHGQIECAHALGMTRWQTIRRVIVPQGAVIALPGFTNYVIWLLKGTALASLINVSELLIAAQLSAADGYEYLEAYIDAALIYWAVCAGLECAMTKLERRVGTYRRQDVRQAAAISAHGADADDTSSGPSIPSTEPISAVRGATFAHDRAETPTPQPIGA</sequence>
<feature type="transmembrane region" description="Helical" evidence="8">
    <location>
        <begin position="60"/>
        <end position="78"/>
    </location>
</feature>
<protein>
    <submittedName>
        <fullName evidence="11">ABC transporter permease</fullName>
    </submittedName>
</protein>
<dbReference type="GO" id="GO:0043190">
    <property type="term" value="C:ATP-binding cassette (ABC) transporter complex"/>
    <property type="evidence" value="ECO:0007669"/>
    <property type="project" value="InterPro"/>
</dbReference>
<dbReference type="RefSeq" id="WP_095614730.1">
    <property type="nucleotide sequence ID" value="NZ_MVOH01000007.1"/>
</dbReference>
<dbReference type="PROSITE" id="PS50928">
    <property type="entry name" value="ABC_TM1"/>
    <property type="match status" value="1"/>
</dbReference>
<keyword evidence="2 8" id="KW-0813">Transport</keyword>
<dbReference type="InterPro" id="IPR043429">
    <property type="entry name" value="ArtM/GltK/GlnP/TcyL/YhdX-like"/>
</dbReference>
<dbReference type="EMBL" id="MVOH01000007">
    <property type="protein sequence ID" value="PAU67985.1"/>
    <property type="molecule type" value="Genomic_DNA"/>
</dbReference>
<keyword evidence="3" id="KW-1003">Cell membrane</keyword>